<dbReference type="AlphaFoldDB" id="A0A1Y1ID93"/>
<evidence type="ECO:0000256" key="1">
    <source>
        <dbReference type="SAM" id="Coils"/>
    </source>
</evidence>
<keyword evidence="1" id="KW-0175">Coiled coil</keyword>
<dbReference type="EMBL" id="DF237253">
    <property type="protein sequence ID" value="GAQ86676.1"/>
    <property type="molecule type" value="Genomic_DNA"/>
</dbReference>
<sequence length="426" mass="46829">MTSVEAEREKVVASIAALSDEIKEAKGQLKDAQKAGDGEAVRLWLQQLTALQQEKNLLLEKEARLQTAAAASPSTTGTDAPQPAPQLQLPEELLAFLRRAIQKETSLAFADEISVGGSKMDLSDAREALVRMGFEKLETIIGVADDTGIADADSGARFERKDAREDDTSNMIRAEEYVRAALAAHMGGFTVVDIGQRQIFSRSDATPTKRMKLRDTKTDLAVVMTEFAELAKLHPRNYLAQIAGIVDTKTERAWREFHDAFRGQALGQFVGCTLLSGRSGVGFPVLLTNLVGDSHVFHGVQEEGGGFVQEVVFSNQAAAFQYFGKVCSQAEVVRRKKVTELLAALDNRPPRFPAPQPSSPSRNPLDSPQSHGPVVSDLRECTYREVRREQPLFNLPPFEVMMEYLSNLEQGVARAAEVRSRPSYII</sequence>
<proteinExistence type="predicted"/>
<name>A0A1Y1ID93_KLENI</name>
<gene>
    <name evidence="3" type="ORF">KFL_003040030</name>
</gene>
<feature type="region of interest" description="Disordered" evidence="2">
    <location>
        <begin position="347"/>
        <end position="374"/>
    </location>
</feature>
<evidence type="ECO:0000313" key="4">
    <source>
        <dbReference type="Proteomes" id="UP000054558"/>
    </source>
</evidence>
<protein>
    <submittedName>
        <fullName evidence="3">Uncharacterized protein</fullName>
    </submittedName>
</protein>
<organism evidence="3 4">
    <name type="scientific">Klebsormidium nitens</name>
    <name type="common">Green alga</name>
    <name type="synonym">Ulothrix nitens</name>
    <dbReference type="NCBI Taxonomy" id="105231"/>
    <lineage>
        <taxon>Eukaryota</taxon>
        <taxon>Viridiplantae</taxon>
        <taxon>Streptophyta</taxon>
        <taxon>Klebsormidiophyceae</taxon>
        <taxon>Klebsormidiales</taxon>
        <taxon>Klebsormidiaceae</taxon>
        <taxon>Klebsormidium</taxon>
    </lineage>
</organism>
<evidence type="ECO:0000313" key="3">
    <source>
        <dbReference type="EMBL" id="GAQ86676.1"/>
    </source>
</evidence>
<dbReference type="Proteomes" id="UP000054558">
    <property type="component" value="Unassembled WGS sequence"/>
</dbReference>
<reference evidence="3 4" key="1">
    <citation type="journal article" date="2014" name="Nat. Commun.">
        <title>Klebsormidium flaccidum genome reveals primary factors for plant terrestrial adaptation.</title>
        <authorList>
            <person name="Hori K."/>
            <person name="Maruyama F."/>
            <person name="Fujisawa T."/>
            <person name="Togashi T."/>
            <person name="Yamamoto N."/>
            <person name="Seo M."/>
            <person name="Sato S."/>
            <person name="Yamada T."/>
            <person name="Mori H."/>
            <person name="Tajima N."/>
            <person name="Moriyama T."/>
            <person name="Ikeuchi M."/>
            <person name="Watanabe M."/>
            <person name="Wada H."/>
            <person name="Kobayashi K."/>
            <person name="Saito M."/>
            <person name="Masuda T."/>
            <person name="Sasaki-Sekimoto Y."/>
            <person name="Mashiguchi K."/>
            <person name="Awai K."/>
            <person name="Shimojima M."/>
            <person name="Masuda S."/>
            <person name="Iwai M."/>
            <person name="Nobusawa T."/>
            <person name="Narise T."/>
            <person name="Kondo S."/>
            <person name="Saito H."/>
            <person name="Sato R."/>
            <person name="Murakawa M."/>
            <person name="Ihara Y."/>
            <person name="Oshima-Yamada Y."/>
            <person name="Ohtaka K."/>
            <person name="Satoh M."/>
            <person name="Sonobe K."/>
            <person name="Ishii M."/>
            <person name="Ohtani R."/>
            <person name="Kanamori-Sato M."/>
            <person name="Honoki R."/>
            <person name="Miyazaki D."/>
            <person name="Mochizuki H."/>
            <person name="Umetsu J."/>
            <person name="Higashi K."/>
            <person name="Shibata D."/>
            <person name="Kamiya Y."/>
            <person name="Sato N."/>
            <person name="Nakamura Y."/>
            <person name="Tabata S."/>
            <person name="Ida S."/>
            <person name="Kurokawa K."/>
            <person name="Ohta H."/>
        </authorList>
    </citation>
    <scope>NUCLEOTIDE SEQUENCE [LARGE SCALE GENOMIC DNA]</scope>
    <source>
        <strain evidence="3 4">NIES-2285</strain>
    </source>
</reference>
<evidence type="ECO:0000256" key="2">
    <source>
        <dbReference type="SAM" id="MobiDB-lite"/>
    </source>
</evidence>
<feature type="coiled-coil region" evidence="1">
    <location>
        <begin position="8"/>
        <end position="71"/>
    </location>
</feature>
<accession>A0A1Y1ID93</accession>
<keyword evidence="4" id="KW-1185">Reference proteome</keyword>